<feature type="chain" id="PRO_5002158961" evidence="2">
    <location>
        <begin position="17"/>
        <end position="72"/>
    </location>
</feature>
<keyword evidence="2" id="KW-0732">Signal</keyword>
<evidence type="ECO:0000313" key="3">
    <source>
        <dbReference type="EMBL" id="KIH44877.1"/>
    </source>
</evidence>
<protein>
    <submittedName>
        <fullName evidence="3">Uncharacterized protein</fullName>
    </submittedName>
</protein>
<organism evidence="3 4">
    <name type="scientific">Ancylostoma duodenale</name>
    <dbReference type="NCBI Taxonomy" id="51022"/>
    <lineage>
        <taxon>Eukaryota</taxon>
        <taxon>Metazoa</taxon>
        <taxon>Ecdysozoa</taxon>
        <taxon>Nematoda</taxon>
        <taxon>Chromadorea</taxon>
        <taxon>Rhabditida</taxon>
        <taxon>Rhabditina</taxon>
        <taxon>Rhabditomorpha</taxon>
        <taxon>Strongyloidea</taxon>
        <taxon>Ancylostomatidae</taxon>
        <taxon>Ancylostomatinae</taxon>
        <taxon>Ancylostoma</taxon>
    </lineage>
</organism>
<accession>A0A0C2C5D4</accession>
<proteinExistence type="predicted"/>
<reference evidence="3 4" key="1">
    <citation type="submission" date="2013-12" db="EMBL/GenBank/DDBJ databases">
        <title>Draft genome of the parsitic nematode Ancylostoma duodenale.</title>
        <authorList>
            <person name="Mitreva M."/>
        </authorList>
    </citation>
    <scope>NUCLEOTIDE SEQUENCE [LARGE SCALE GENOMIC DNA]</scope>
    <source>
        <strain evidence="3 4">Zhejiang</strain>
    </source>
</reference>
<feature type="non-terminal residue" evidence="3">
    <location>
        <position position="72"/>
    </location>
</feature>
<dbReference type="Proteomes" id="UP000054047">
    <property type="component" value="Unassembled WGS sequence"/>
</dbReference>
<gene>
    <name evidence="3" type="ORF">ANCDUO_25090</name>
</gene>
<keyword evidence="4" id="KW-1185">Reference proteome</keyword>
<name>A0A0C2C5D4_9BILA</name>
<evidence type="ECO:0000313" key="4">
    <source>
        <dbReference type="Proteomes" id="UP000054047"/>
    </source>
</evidence>
<sequence length="72" mass="7800">TRRFVALVAILPWAKTTNMVLVTTTERCRSKNPYQAPGPVGRGRPPLSAPPHPPPPPPSYGGGYEHPAYNPL</sequence>
<feature type="signal peptide" evidence="2">
    <location>
        <begin position="1"/>
        <end position="16"/>
    </location>
</feature>
<feature type="non-terminal residue" evidence="3">
    <location>
        <position position="1"/>
    </location>
</feature>
<dbReference type="EMBL" id="KN775029">
    <property type="protein sequence ID" value="KIH44877.1"/>
    <property type="molecule type" value="Genomic_DNA"/>
</dbReference>
<evidence type="ECO:0000256" key="1">
    <source>
        <dbReference type="SAM" id="MobiDB-lite"/>
    </source>
</evidence>
<feature type="compositionally biased region" description="Pro residues" evidence="1">
    <location>
        <begin position="47"/>
        <end position="59"/>
    </location>
</feature>
<feature type="region of interest" description="Disordered" evidence="1">
    <location>
        <begin position="27"/>
        <end position="72"/>
    </location>
</feature>
<dbReference type="AlphaFoldDB" id="A0A0C2C5D4"/>
<evidence type="ECO:0000256" key="2">
    <source>
        <dbReference type="SAM" id="SignalP"/>
    </source>
</evidence>